<comment type="cofactor">
    <cofactor evidence="1">
        <name>FAD</name>
        <dbReference type="ChEBI" id="CHEBI:57692"/>
    </cofactor>
</comment>
<organism evidence="8 9">
    <name type="scientific">Paraburkholderia acidicola</name>
    <dbReference type="NCBI Taxonomy" id="1912599"/>
    <lineage>
        <taxon>Bacteria</taxon>
        <taxon>Pseudomonadati</taxon>
        <taxon>Pseudomonadota</taxon>
        <taxon>Betaproteobacteria</taxon>
        <taxon>Burkholderiales</taxon>
        <taxon>Burkholderiaceae</taxon>
        <taxon>Paraburkholderia</taxon>
    </lineage>
</organism>
<evidence type="ECO:0000256" key="1">
    <source>
        <dbReference type="ARBA" id="ARBA00001974"/>
    </source>
</evidence>
<dbReference type="PANTHER" id="PTHR43872">
    <property type="entry name" value="MONOOXYGENASE, PUTATIVE (AFU_ORTHOLOGUE AFUA_8G02570)-RELATED"/>
    <property type="match status" value="1"/>
</dbReference>
<evidence type="ECO:0000256" key="3">
    <source>
        <dbReference type="ARBA" id="ARBA00022630"/>
    </source>
</evidence>
<dbReference type="GO" id="GO:0050660">
    <property type="term" value="F:flavin adenine dinucleotide binding"/>
    <property type="evidence" value="ECO:0007669"/>
    <property type="project" value="InterPro"/>
</dbReference>
<name>A0A2A4EUA7_9BURK</name>
<dbReference type="EMBL" id="MTZV01000006">
    <property type="protein sequence ID" value="PCE23988.1"/>
    <property type="molecule type" value="Genomic_DNA"/>
</dbReference>
<keyword evidence="3" id="KW-0285">Flavoprotein</keyword>
<dbReference type="Proteomes" id="UP000218022">
    <property type="component" value="Unassembled WGS sequence"/>
</dbReference>
<dbReference type="Gene3D" id="3.50.50.60">
    <property type="entry name" value="FAD/NAD(P)-binding domain"/>
    <property type="match status" value="2"/>
</dbReference>
<dbReference type="OrthoDB" id="312624at2"/>
<accession>A0A2A4EUA7</accession>
<dbReference type="RefSeq" id="WP_096725862.1">
    <property type="nucleotide sequence ID" value="NZ_MTZV01000006.1"/>
</dbReference>
<evidence type="ECO:0000313" key="8">
    <source>
        <dbReference type="EMBL" id="PCE23988.1"/>
    </source>
</evidence>
<dbReference type="InterPro" id="IPR051820">
    <property type="entry name" value="FAD-binding_MO"/>
</dbReference>
<evidence type="ECO:0000313" key="9">
    <source>
        <dbReference type="Proteomes" id="UP000218022"/>
    </source>
</evidence>
<sequence length="507" mass="56103">MTVHSILPSDHVEVLIVGAGISGIGMARYLSDAHPGKRYQILETRSELGGTWSLFRYPGIRSDSDLYTFGYAFKPWTNEKSIADAASILEYLREAAREGDVERHIRFGQRVISANWRSAEAQWEVIVEAVATGARRTMTCRWFFCAGGYYRYEQGFTPKFEGLEHFKGQVIHPQHWPEDLDYTGKNVVVIGSGATAMTLIPAIAPKAAHVTMLQRTPTYVLSLPSRDHLGNALHRILPSGLAHALIRRKNISLSRGIWRFCKRYPQAARKLIRYANRKSLPAGYPVDEHFNPPYNPWDQRVCAVPDGDMFRALRKGKASVVTDHIDTFTETGIRLKSGRELNADIVVTATGLNVQLFGGISLAKDGEPIDLSKAVAYKGLMLSGIPNFAFAIGYTNASWTLKVGLVCEHFCRLLTYMDEKGYAICQPVAPEGLPTRPLLDFGAGYVQRALDKLPRQGPGAPWVMSMDYFDDVKLLRKGAVADKALAFTSVPASQSASPVRRVAGGAK</sequence>
<comment type="caution">
    <text evidence="8">The sequence shown here is derived from an EMBL/GenBank/DDBJ whole genome shotgun (WGS) entry which is preliminary data.</text>
</comment>
<keyword evidence="5" id="KW-0521">NADP</keyword>
<dbReference type="AlphaFoldDB" id="A0A2A4EUA7"/>
<keyword evidence="4" id="KW-0274">FAD</keyword>
<evidence type="ECO:0000256" key="7">
    <source>
        <dbReference type="ARBA" id="ARBA00023033"/>
    </source>
</evidence>
<dbReference type="Pfam" id="PF13450">
    <property type="entry name" value="NAD_binding_8"/>
    <property type="match status" value="1"/>
</dbReference>
<comment type="similarity">
    <text evidence="2">Belongs to the FAD-binding monooxygenase family.</text>
</comment>
<keyword evidence="7 8" id="KW-0503">Monooxygenase</keyword>
<evidence type="ECO:0000256" key="6">
    <source>
        <dbReference type="ARBA" id="ARBA00023002"/>
    </source>
</evidence>
<evidence type="ECO:0000256" key="4">
    <source>
        <dbReference type="ARBA" id="ARBA00022827"/>
    </source>
</evidence>
<dbReference type="PANTHER" id="PTHR43872:SF1">
    <property type="entry name" value="MONOOXYGENASE, PUTATIVE (AFU_ORTHOLOGUE AFUA_8G02570)-RELATED"/>
    <property type="match status" value="1"/>
</dbReference>
<reference evidence="8 9" key="1">
    <citation type="submission" date="2017-01" db="EMBL/GenBank/DDBJ databases">
        <title>Whole-Genome Shotgun Sequencing of Two beta-Proteobacterial Species in Search of the Bulgecin Biosynthetic Cluster.</title>
        <authorList>
            <person name="Horsman M.E."/>
            <person name="Marous D.R."/>
            <person name="Li R."/>
            <person name="Oliver R.A."/>
            <person name="Byun B."/>
            <person name="Emrich S.J."/>
            <person name="Boggess B."/>
            <person name="Townsend C.A."/>
            <person name="Mobashery S."/>
        </authorList>
    </citation>
    <scope>NUCLEOTIDE SEQUENCE [LARGE SCALE GENOMIC DNA]</scope>
    <source>
        <strain evidence="8 9">ATCC 31363</strain>
    </source>
</reference>
<dbReference type="FunFam" id="3.50.50.60:FF:000228">
    <property type="entry name" value="FAD-containing monooxygenase EthA"/>
    <property type="match status" value="1"/>
</dbReference>
<dbReference type="GO" id="GO:0050661">
    <property type="term" value="F:NADP binding"/>
    <property type="evidence" value="ECO:0007669"/>
    <property type="project" value="InterPro"/>
</dbReference>
<dbReference type="SUPFAM" id="SSF51905">
    <property type="entry name" value="FAD/NAD(P)-binding domain"/>
    <property type="match status" value="1"/>
</dbReference>
<dbReference type="InterPro" id="IPR036188">
    <property type="entry name" value="FAD/NAD-bd_sf"/>
</dbReference>
<dbReference type="GO" id="GO:0004499">
    <property type="term" value="F:N,N-dimethylaniline monooxygenase activity"/>
    <property type="evidence" value="ECO:0007669"/>
    <property type="project" value="InterPro"/>
</dbReference>
<gene>
    <name evidence="8" type="ORF">BWP39_30350</name>
</gene>
<dbReference type="Pfam" id="PF00743">
    <property type="entry name" value="FMO-like"/>
    <property type="match status" value="1"/>
</dbReference>
<evidence type="ECO:0000256" key="5">
    <source>
        <dbReference type="ARBA" id="ARBA00022857"/>
    </source>
</evidence>
<proteinExistence type="inferred from homology"/>
<protein>
    <submittedName>
        <fullName evidence="8">FAD-containing monooxygenase EthA</fullName>
    </submittedName>
</protein>
<evidence type="ECO:0000256" key="2">
    <source>
        <dbReference type="ARBA" id="ARBA00010139"/>
    </source>
</evidence>
<dbReference type="InterPro" id="IPR020946">
    <property type="entry name" value="Flavin_mOase-like"/>
</dbReference>
<keyword evidence="6" id="KW-0560">Oxidoreductase</keyword>